<dbReference type="PANTHER" id="PTHR43083">
    <property type="entry name" value="MANNAN POLYMERASE II"/>
    <property type="match status" value="1"/>
</dbReference>
<gene>
    <name evidence="3" type="ORF">PG993_002108</name>
</gene>
<protein>
    <submittedName>
        <fullName evidence="3">Mannan polymerase ii complex anp1 subunit</fullName>
    </submittedName>
</protein>
<dbReference type="EMBL" id="JAQQWK010000001">
    <property type="protein sequence ID" value="KAK8056881.1"/>
    <property type="molecule type" value="Genomic_DNA"/>
</dbReference>
<feature type="transmembrane region" description="Helical" evidence="2">
    <location>
        <begin position="22"/>
        <end position="46"/>
    </location>
</feature>
<evidence type="ECO:0000313" key="3">
    <source>
        <dbReference type="EMBL" id="KAK8056881.1"/>
    </source>
</evidence>
<sequence length="405" mass="45917">MLLPKGGITWKSAKSQLPPTRAIWVFLTKTRFLVSVALAGIILLLWRGIRTGANEMQSFYCWGPSKPPMDMSANEHHAWHAHMQTPVIFNHHAPIEINSSTIEHVNLNPIKSTRNGAANEERVLILTPLKDAAPYLSKYFELIAELTYPHHLIDLGFLVGDSSDDTLGVLAMELKRIQERPDKVPFNSAVVVEKNFGSHLSQNVDDRHGFEAQGPRRKAMGKARNYLLSATLKANHSWVYWRDVDIVDSPEKILEDFIAHDRDIIVPNIWFHRYNEKREDIEGRFDYNSWVESEKGLKLASGLDKNVVLAEGYKQYDTGRKYMAKMGDWRNNKDDEIELDGVGGVSILVKADVHRSGINFPCYAFENQAETEGFAKMAKRAGYGVYGLPNYVVWHIDTDEKPGNA</sequence>
<dbReference type="SUPFAM" id="SSF53448">
    <property type="entry name" value="Nucleotide-diphospho-sugar transferases"/>
    <property type="match status" value="1"/>
</dbReference>
<dbReference type="Pfam" id="PF03452">
    <property type="entry name" value="Anp1"/>
    <property type="match status" value="1"/>
</dbReference>
<dbReference type="InterPro" id="IPR052086">
    <property type="entry name" value="Mannan_Polymerase_Subunit"/>
</dbReference>
<organism evidence="3 4">
    <name type="scientific">Apiospora rasikravindrae</name>
    <dbReference type="NCBI Taxonomy" id="990691"/>
    <lineage>
        <taxon>Eukaryota</taxon>
        <taxon>Fungi</taxon>
        <taxon>Dikarya</taxon>
        <taxon>Ascomycota</taxon>
        <taxon>Pezizomycotina</taxon>
        <taxon>Sordariomycetes</taxon>
        <taxon>Xylariomycetidae</taxon>
        <taxon>Amphisphaeriales</taxon>
        <taxon>Apiosporaceae</taxon>
        <taxon>Apiospora</taxon>
    </lineage>
</organism>
<dbReference type="Proteomes" id="UP001444661">
    <property type="component" value="Unassembled WGS sequence"/>
</dbReference>
<comment type="caution">
    <text evidence="3">The sequence shown here is derived from an EMBL/GenBank/DDBJ whole genome shotgun (WGS) entry which is preliminary data.</text>
</comment>
<dbReference type="PANTHER" id="PTHR43083:SF4">
    <property type="entry name" value="N-GLYCOSYL-TRANSFERASE (AFU_ORTHOLOGUE AFUA_4G06870)"/>
    <property type="match status" value="1"/>
</dbReference>
<reference evidence="3 4" key="1">
    <citation type="submission" date="2023-01" db="EMBL/GenBank/DDBJ databases">
        <title>Analysis of 21 Apiospora genomes using comparative genomics revels a genus with tremendous synthesis potential of carbohydrate active enzymes and secondary metabolites.</title>
        <authorList>
            <person name="Sorensen T."/>
        </authorList>
    </citation>
    <scope>NUCLEOTIDE SEQUENCE [LARGE SCALE GENOMIC DNA]</scope>
    <source>
        <strain evidence="3 4">CBS 33761</strain>
    </source>
</reference>
<evidence type="ECO:0000256" key="1">
    <source>
        <dbReference type="ARBA" id="ARBA00037964"/>
    </source>
</evidence>
<keyword evidence="2" id="KW-0812">Transmembrane</keyword>
<dbReference type="InterPro" id="IPR029044">
    <property type="entry name" value="Nucleotide-diphossugar_trans"/>
</dbReference>
<keyword evidence="4" id="KW-1185">Reference proteome</keyword>
<proteinExistence type="inferred from homology"/>
<keyword evidence="2" id="KW-1133">Transmembrane helix</keyword>
<keyword evidence="2" id="KW-0472">Membrane</keyword>
<dbReference type="Gene3D" id="3.90.550.10">
    <property type="entry name" value="Spore Coat Polysaccharide Biosynthesis Protein SpsA, Chain A"/>
    <property type="match status" value="1"/>
</dbReference>
<accession>A0ABR1UDB2</accession>
<name>A0ABR1UDB2_9PEZI</name>
<comment type="similarity">
    <text evidence="1">Belongs to the ANP1/MMN9/VAN1 family.</text>
</comment>
<evidence type="ECO:0000256" key="2">
    <source>
        <dbReference type="SAM" id="Phobius"/>
    </source>
</evidence>
<evidence type="ECO:0000313" key="4">
    <source>
        <dbReference type="Proteomes" id="UP001444661"/>
    </source>
</evidence>